<protein>
    <submittedName>
        <fullName evidence="2">Uncharacterized protein</fullName>
    </submittedName>
</protein>
<name>A0A0C9T0M8_PAXIN</name>
<organism evidence="2 3">
    <name type="scientific">Paxillus involutus ATCC 200175</name>
    <dbReference type="NCBI Taxonomy" id="664439"/>
    <lineage>
        <taxon>Eukaryota</taxon>
        <taxon>Fungi</taxon>
        <taxon>Dikarya</taxon>
        <taxon>Basidiomycota</taxon>
        <taxon>Agaricomycotina</taxon>
        <taxon>Agaricomycetes</taxon>
        <taxon>Agaricomycetidae</taxon>
        <taxon>Boletales</taxon>
        <taxon>Paxilineae</taxon>
        <taxon>Paxillaceae</taxon>
        <taxon>Paxillus</taxon>
    </lineage>
</organism>
<accession>A0A0C9T0M8</accession>
<dbReference type="Proteomes" id="UP000053647">
    <property type="component" value="Unassembled WGS sequence"/>
</dbReference>
<reference evidence="2 3" key="1">
    <citation type="submission" date="2014-06" db="EMBL/GenBank/DDBJ databases">
        <authorList>
            <consortium name="DOE Joint Genome Institute"/>
            <person name="Kuo A."/>
            <person name="Kohler A."/>
            <person name="Nagy L.G."/>
            <person name="Floudas D."/>
            <person name="Copeland A."/>
            <person name="Barry K.W."/>
            <person name="Cichocki N."/>
            <person name="Veneault-Fourrey C."/>
            <person name="LaButti K."/>
            <person name="Lindquist E.A."/>
            <person name="Lipzen A."/>
            <person name="Lundell T."/>
            <person name="Morin E."/>
            <person name="Murat C."/>
            <person name="Sun H."/>
            <person name="Tunlid A."/>
            <person name="Henrissat B."/>
            <person name="Grigoriev I.V."/>
            <person name="Hibbett D.S."/>
            <person name="Martin F."/>
            <person name="Nordberg H.P."/>
            <person name="Cantor M.N."/>
            <person name="Hua S.X."/>
        </authorList>
    </citation>
    <scope>NUCLEOTIDE SEQUENCE [LARGE SCALE GENOMIC DNA]</scope>
    <source>
        <strain evidence="2 3">ATCC 200175</strain>
    </source>
</reference>
<sequence>MDAKYKRCRCTPSCYKWLSTRTRERHYGQADPLHVLQSDYGSDDEPESSDEQIEVNEPEEDSHSDNLATKTTQRSSGSTTNDSGSSSIPSASQDRDTGSARSWSSMLQFDESDDEEDLHLSLEEIEDQLNAWLGAERDQEFFDIRNNILTEEDRDNIRAFKLKMMANMPRRIYDQLRYTFRHKMSLDSEWVTLHRLALLSGIQPINIDCCVNSCIAYTRQYIHHEECPYCKEARYTRSRKARRTFCYLP</sequence>
<dbReference type="AlphaFoldDB" id="A0A0C9T0M8"/>
<feature type="compositionally biased region" description="Polar residues" evidence="1">
    <location>
        <begin position="65"/>
        <end position="74"/>
    </location>
</feature>
<proteinExistence type="predicted"/>
<dbReference type="OrthoDB" id="3257409at2759"/>
<feature type="region of interest" description="Disordered" evidence="1">
    <location>
        <begin position="28"/>
        <end position="103"/>
    </location>
</feature>
<dbReference type="EMBL" id="KN819490">
    <property type="protein sequence ID" value="KIJ09210.1"/>
    <property type="molecule type" value="Genomic_DNA"/>
</dbReference>
<evidence type="ECO:0000313" key="2">
    <source>
        <dbReference type="EMBL" id="KIJ09210.1"/>
    </source>
</evidence>
<evidence type="ECO:0000256" key="1">
    <source>
        <dbReference type="SAM" id="MobiDB-lite"/>
    </source>
</evidence>
<feature type="non-terminal residue" evidence="2">
    <location>
        <position position="249"/>
    </location>
</feature>
<evidence type="ECO:0000313" key="3">
    <source>
        <dbReference type="Proteomes" id="UP000053647"/>
    </source>
</evidence>
<reference evidence="3" key="2">
    <citation type="submission" date="2015-01" db="EMBL/GenBank/DDBJ databases">
        <title>Evolutionary Origins and Diversification of the Mycorrhizal Mutualists.</title>
        <authorList>
            <consortium name="DOE Joint Genome Institute"/>
            <consortium name="Mycorrhizal Genomics Consortium"/>
            <person name="Kohler A."/>
            <person name="Kuo A."/>
            <person name="Nagy L.G."/>
            <person name="Floudas D."/>
            <person name="Copeland A."/>
            <person name="Barry K.W."/>
            <person name="Cichocki N."/>
            <person name="Veneault-Fourrey C."/>
            <person name="LaButti K."/>
            <person name="Lindquist E.A."/>
            <person name="Lipzen A."/>
            <person name="Lundell T."/>
            <person name="Morin E."/>
            <person name="Murat C."/>
            <person name="Riley R."/>
            <person name="Ohm R."/>
            <person name="Sun H."/>
            <person name="Tunlid A."/>
            <person name="Henrissat B."/>
            <person name="Grigoriev I.V."/>
            <person name="Hibbett D.S."/>
            <person name="Martin F."/>
        </authorList>
    </citation>
    <scope>NUCLEOTIDE SEQUENCE [LARGE SCALE GENOMIC DNA]</scope>
    <source>
        <strain evidence="3">ATCC 200175</strain>
    </source>
</reference>
<feature type="compositionally biased region" description="Acidic residues" evidence="1">
    <location>
        <begin position="41"/>
        <end position="62"/>
    </location>
</feature>
<gene>
    <name evidence="2" type="ORF">PAXINDRAFT_119974</name>
</gene>
<keyword evidence="3" id="KW-1185">Reference proteome</keyword>
<feature type="compositionally biased region" description="Low complexity" evidence="1">
    <location>
        <begin position="75"/>
        <end position="90"/>
    </location>
</feature>
<dbReference type="HOGENOM" id="CLU_1117992_0_0_1"/>